<reference evidence="1 2" key="1">
    <citation type="submission" date="2019-03" db="EMBL/GenBank/DDBJ databases">
        <title>Genomic Encyclopedia of Archaeal and Bacterial Type Strains, Phase II (KMG-II): from individual species to whole genera.</title>
        <authorList>
            <person name="Goeker M."/>
        </authorList>
    </citation>
    <scope>NUCLEOTIDE SEQUENCE [LARGE SCALE GENOMIC DNA]</scope>
    <source>
        <strain evidence="1 2">DSM 24425</strain>
    </source>
</reference>
<evidence type="ECO:0000313" key="1">
    <source>
        <dbReference type="EMBL" id="TCK06362.1"/>
    </source>
</evidence>
<accession>A0A4R1GPH0</accession>
<comment type="caution">
    <text evidence="1">The sequence shown here is derived from an EMBL/GenBank/DDBJ whole genome shotgun (WGS) entry which is preliminary data.</text>
</comment>
<dbReference type="RefSeq" id="WP_132524831.1">
    <property type="nucleotide sequence ID" value="NZ_SMFV01000001.1"/>
</dbReference>
<proteinExistence type="predicted"/>
<dbReference type="Proteomes" id="UP000295777">
    <property type="component" value="Unassembled WGS sequence"/>
</dbReference>
<dbReference type="OrthoDB" id="10003271at2"/>
<keyword evidence="2" id="KW-1185">Reference proteome</keyword>
<dbReference type="AlphaFoldDB" id="A0A4R1GPH0"/>
<name>A0A4R1GPH0_9BACT</name>
<dbReference type="EMBL" id="SMFV01000001">
    <property type="protein sequence ID" value="TCK06362.1"/>
    <property type="molecule type" value="Genomic_DNA"/>
</dbReference>
<protein>
    <submittedName>
        <fullName evidence="1">Uncharacterized protein</fullName>
    </submittedName>
</protein>
<sequence>MLPLAIAGLLAVGGAGILLGKKLEEDKEKELAFKNQKECFDLAKQGKIDPKVCASIGKEKSFLKDVAEVTEEIGKAIIGASVAYLVTKLVKR</sequence>
<organism evidence="1 2">
    <name type="scientific">Phorcysia thermohydrogeniphila</name>
    <dbReference type="NCBI Taxonomy" id="936138"/>
    <lineage>
        <taxon>Bacteria</taxon>
        <taxon>Pseudomonadati</taxon>
        <taxon>Aquificota</taxon>
        <taxon>Aquificia</taxon>
        <taxon>Desulfurobacteriales</taxon>
        <taxon>Desulfurobacteriaceae</taxon>
        <taxon>Phorcysia</taxon>
    </lineage>
</organism>
<gene>
    <name evidence="1" type="ORF">CLV27_0163</name>
</gene>
<evidence type="ECO:0000313" key="2">
    <source>
        <dbReference type="Proteomes" id="UP000295777"/>
    </source>
</evidence>